<dbReference type="EMBL" id="JAMZEC010000001">
    <property type="protein sequence ID" value="MCP2345633.1"/>
    <property type="molecule type" value="Genomic_DNA"/>
</dbReference>
<sequence length="83" mass="9018">MKAVPSRSCGKTALRMPNPWGISRAPKAPWISRAVMSEAGPGARPQAMEARVKPVMPARKVRRRPYLSPSRPPGTSRTPSARA</sequence>
<evidence type="ECO:0000313" key="2">
    <source>
        <dbReference type="EMBL" id="MCP2345633.1"/>
    </source>
</evidence>
<feature type="region of interest" description="Disordered" evidence="1">
    <location>
        <begin position="55"/>
        <end position="83"/>
    </location>
</feature>
<keyword evidence="3" id="KW-1185">Reference proteome</keyword>
<dbReference type="Proteomes" id="UP001320766">
    <property type="component" value="Unassembled WGS sequence"/>
</dbReference>
<evidence type="ECO:0000256" key="1">
    <source>
        <dbReference type="SAM" id="MobiDB-lite"/>
    </source>
</evidence>
<protein>
    <submittedName>
        <fullName evidence="2">Uncharacterized protein</fullName>
    </submittedName>
</protein>
<feature type="compositionally biased region" description="Low complexity" evidence="1">
    <location>
        <begin position="66"/>
        <end position="83"/>
    </location>
</feature>
<comment type="caution">
    <text evidence="2">The sequence shown here is derived from an EMBL/GenBank/DDBJ whole genome shotgun (WGS) entry which is preliminary data.</text>
</comment>
<organism evidence="2 3">
    <name type="scientific">Nonomuraea roseoviolacea subsp. carminata</name>
    <dbReference type="NCBI Taxonomy" id="160689"/>
    <lineage>
        <taxon>Bacteria</taxon>
        <taxon>Bacillati</taxon>
        <taxon>Actinomycetota</taxon>
        <taxon>Actinomycetes</taxon>
        <taxon>Streptosporangiales</taxon>
        <taxon>Streptosporangiaceae</taxon>
        <taxon>Nonomuraea</taxon>
    </lineage>
</organism>
<feature type="region of interest" description="Disordered" evidence="1">
    <location>
        <begin position="1"/>
        <end position="24"/>
    </location>
</feature>
<proteinExistence type="predicted"/>
<name>A0ABT1JV48_9ACTN</name>
<evidence type="ECO:0000313" key="3">
    <source>
        <dbReference type="Proteomes" id="UP001320766"/>
    </source>
</evidence>
<gene>
    <name evidence="2" type="ORF">HD595_001755</name>
</gene>
<reference evidence="2 3" key="1">
    <citation type="submission" date="2022-06" db="EMBL/GenBank/DDBJ databases">
        <title>Sequencing the genomes of 1000 actinobacteria strains.</title>
        <authorList>
            <person name="Klenk H.-P."/>
        </authorList>
    </citation>
    <scope>NUCLEOTIDE SEQUENCE [LARGE SCALE GENOMIC DNA]</scope>
    <source>
        <strain evidence="2 3">DSM 44170</strain>
    </source>
</reference>
<accession>A0ABT1JV48</accession>